<dbReference type="RefSeq" id="WP_119086585.1">
    <property type="nucleotide sequence ID" value="NZ_QXIY01000047.1"/>
</dbReference>
<dbReference type="Proteomes" id="UP000266113">
    <property type="component" value="Unassembled WGS sequence"/>
</dbReference>
<name>A0A398DJA1_9BACT</name>
<protein>
    <submittedName>
        <fullName evidence="2">DUF3825 domain-containing protein</fullName>
    </submittedName>
</protein>
<reference evidence="2 3" key="1">
    <citation type="submission" date="2018-09" db="EMBL/GenBank/DDBJ databases">
        <title>Discovery and Ecogenomic Context for Candidatus Cryosericales, a Global Caldiserica Order Active in Thawing Permafrost.</title>
        <authorList>
            <person name="Martinez M.A."/>
            <person name="Woodcroft B.J."/>
            <person name="Ignacio Espinoza J.C."/>
            <person name="Zayed A."/>
            <person name="Singleton C.M."/>
            <person name="Boyd J."/>
            <person name="Li Y.-F."/>
            <person name="Purvine S."/>
            <person name="Maughan H."/>
            <person name="Hodgkins S.B."/>
            <person name="Anderson D."/>
            <person name="Sederholm M."/>
            <person name="Temperton B."/>
            <person name="Saleska S.R."/>
            <person name="Tyson G.W."/>
            <person name="Rich V.I."/>
        </authorList>
    </citation>
    <scope>NUCLEOTIDE SEQUENCE [LARGE SCALE GENOMIC DNA]</scope>
    <source>
        <strain evidence="2 3">SMC1</strain>
    </source>
</reference>
<dbReference type="OrthoDB" id="5493836at2"/>
<evidence type="ECO:0000313" key="3">
    <source>
        <dbReference type="Proteomes" id="UP000266113"/>
    </source>
</evidence>
<comment type="caution">
    <text evidence="2">The sequence shown here is derived from an EMBL/GenBank/DDBJ whole genome shotgun (WGS) entry which is preliminary data.</text>
</comment>
<accession>A0A398DJA1</accession>
<dbReference type="AlphaFoldDB" id="A0A398DJA1"/>
<feature type="domain" description="DUF3825" evidence="1">
    <location>
        <begin position="40"/>
        <end position="106"/>
    </location>
</feature>
<sequence>MRKYKDLGLKYREQDPRDVFCDFSFVTQSDASWEYPYEKLAQIAQPENWGFTRGEFKSRYPQQTYPILMNYLNYTFLRLQDLNLIEYTDDSTEACLNTGLLTKMKNRVST</sequence>
<evidence type="ECO:0000259" key="1">
    <source>
        <dbReference type="Pfam" id="PF12873"/>
    </source>
</evidence>
<dbReference type="Pfam" id="PF12873">
    <property type="entry name" value="DUF3825"/>
    <property type="match status" value="1"/>
</dbReference>
<dbReference type="EMBL" id="QXIY01000047">
    <property type="protein sequence ID" value="RIE15642.1"/>
    <property type="molecule type" value="Genomic_DNA"/>
</dbReference>
<gene>
    <name evidence="2" type="ORF">SMC1_09780</name>
</gene>
<keyword evidence="3" id="KW-1185">Reference proteome</keyword>
<evidence type="ECO:0000313" key="2">
    <source>
        <dbReference type="EMBL" id="RIE15642.1"/>
    </source>
</evidence>
<proteinExistence type="predicted"/>
<dbReference type="InterPro" id="IPR024437">
    <property type="entry name" value="DUF3825"/>
</dbReference>
<organism evidence="2 3">
    <name type="scientific">Candidatus Cryosericum septentrionale</name>
    <dbReference type="NCBI Taxonomy" id="2290913"/>
    <lineage>
        <taxon>Bacteria</taxon>
        <taxon>Pseudomonadati</taxon>
        <taxon>Caldisericota/Cryosericota group</taxon>
        <taxon>Candidatus Cryosericota</taxon>
        <taxon>Candidatus Cryosericia</taxon>
        <taxon>Candidatus Cryosericales</taxon>
        <taxon>Candidatus Cryosericaceae</taxon>
        <taxon>Candidatus Cryosericum</taxon>
    </lineage>
</organism>